<dbReference type="Gene3D" id="3.90.1570.10">
    <property type="entry name" value="tt1808, chain A"/>
    <property type="match status" value="1"/>
</dbReference>
<feature type="domain" description="Putative restriction endonuclease" evidence="2">
    <location>
        <begin position="21"/>
        <end position="175"/>
    </location>
</feature>
<proteinExistence type="predicted"/>
<dbReference type="KEGG" id="glj:GKIL_3565"/>
<dbReference type="HOGENOM" id="CLU_075279_2_1_3"/>
<dbReference type="PANTHER" id="PTHR33352:SF3">
    <property type="entry name" value="SLR1612 PROTEIN"/>
    <property type="match status" value="1"/>
</dbReference>
<reference evidence="3 4" key="1">
    <citation type="journal article" date="2013" name="PLoS ONE">
        <title>Cultivation and Complete Genome Sequencing of Gloeobacter kilaueensis sp. nov., from a Lava Cave in Kilauea Caldera, Hawai'i.</title>
        <authorList>
            <person name="Saw J.H."/>
            <person name="Schatz M."/>
            <person name="Brown M.V."/>
            <person name="Kunkel D.D."/>
            <person name="Foster J.S."/>
            <person name="Shick H."/>
            <person name="Christensen S."/>
            <person name="Hou S."/>
            <person name="Wan X."/>
            <person name="Donachie S.P."/>
        </authorList>
    </citation>
    <scope>NUCLEOTIDE SEQUENCE [LARGE SCALE GENOMIC DNA]</scope>
    <source>
        <strain evidence="4">JS</strain>
    </source>
</reference>
<organism evidence="3 4">
    <name type="scientific">Gloeobacter kilaueensis (strain ATCC BAA-2537 / CCAP 1431/1 / ULC 316 / JS1)</name>
    <dbReference type="NCBI Taxonomy" id="1183438"/>
    <lineage>
        <taxon>Bacteria</taxon>
        <taxon>Bacillati</taxon>
        <taxon>Cyanobacteriota</taxon>
        <taxon>Cyanophyceae</taxon>
        <taxon>Gloeobacterales</taxon>
        <taxon>Gloeobacteraceae</taxon>
        <taxon>Gloeobacter</taxon>
    </lineage>
</organism>
<evidence type="ECO:0000313" key="4">
    <source>
        <dbReference type="Proteomes" id="UP000017396"/>
    </source>
</evidence>
<feature type="coiled-coil region" evidence="1">
    <location>
        <begin position="216"/>
        <end position="260"/>
    </location>
</feature>
<accession>U5QLN5</accession>
<dbReference type="InterPro" id="IPR011335">
    <property type="entry name" value="Restrct_endonuc-II-like"/>
</dbReference>
<dbReference type="InterPro" id="IPR012296">
    <property type="entry name" value="Nuclease_put_TT1808"/>
</dbReference>
<dbReference type="CDD" id="cd06260">
    <property type="entry name" value="DUF820-like"/>
    <property type="match status" value="1"/>
</dbReference>
<dbReference type="Pfam" id="PF05685">
    <property type="entry name" value="Uma2"/>
    <property type="match status" value="1"/>
</dbReference>
<keyword evidence="1" id="KW-0175">Coiled coil</keyword>
<dbReference type="OrthoDB" id="453897at2"/>
<dbReference type="RefSeq" id="WP_023175120.1">
    <property type="nucleotide sequence ID" value="NC_022600.1"/>
</dbReference>
<dbReference type="STRING" id="1183438.GKIL_3565"/>
<name>U5QLN5_GLOK1</name>
<evidence type="ECO:0000256" key="1">
    <source>
        <dbReference type="SAM" id="Coils"/>
    </source>
</evidence>
<sequence length="271" mass="31877">MSAFMPPAPLPVANPALPTMYDLPSGKHPEEPGLPDEFHDFQPQLLSQTFRPLAFPPDRIFTATDLNLYYDPQRPRYYKRPDWFAVVDVPRIVDRGRLSYVIWQEQQVPIVVVELLSPNTIEEDQGLTLRDRQPPSKWEVYESILRIPNYVLFDRTGNSLQIYRLQAGRYQLQSEDRLWLEELGIGLSLWQGTFEGFTRQWLRWYDIEGRWIPCEAEKTELERQRAEQAERIAQEERLRAEQAERIIAEERRRAQAMAERLRALGIDPDAL</sequence>
<dbReference type="InterPro" id="IPR008538">
    <property type="entry name" value="Uma2"/>
</dbReference>
<dbReference type="SUPFAM" id="SSF52980">
    <property type="entry name" value="Restriction endonuclease-like"/>
    <property type="match status" value="1"/>
</dbReference>
<dbReference type="Proteomes" id="UP000017396">
    <property type="component" value="Chromosome"/>
</dbReference>
<protein>
    <recommendedName>
        <fullName evidence="2">Putative restriction endonuclease domain-containing protein</fullName>
    </recommendedName>
</protein>
<dbReference type="PANTHER" id="PTHR33352">
    <property type="entry name" value="SLR1095 PROTEIN"/>
    <property type="match status" value="1"/>
</dbReference>
<evidence type="ECO:0000259" key="2">
    <source>
        <dbReference type="Pfam" id="PF05685"/>
    </source>
</evidence>
<gene>
    <name evidence="3" type="ORF">GKIL_3565</name>
</gene>
<keyword evidence="4" id="KW-1185">Reference proteome</keyword>
<dbReference type="AlphaFoldDB" id="U5QLN5"/>
<dbReference type="PATRIC" id="fig|1183438.3.peg.3500"/>
<evidence type="ECO:0000313" key="3">
    <source>
        <dbReference type="EMBL" id="AGY59811.1"/>
    </source>
</evidence>
<dbReference type="eggNOG" id="COG4636">
    <property type="taxonomic scope" value="Bacteria"/>
</dbReference>
<dbReference type="EMBL" id="CP003587">
    <property type="protein sequence ID" value="AGY59811.1"/>
    <property type="molecule type" value="Genomic_DNA"/>
</dbReference>